<reference evidence="1 2" key="1">
    <citation type="submission" date="2010-08" db="EMBL/GenBank/DDBJ databases">
        <authorList>
            <person name="Harkins D.M."/>
            <person name="Madupu R."/>
            <person name="Durkin A.S."/>
            <person name="Torralba M."/>
            <person name="Methe B."/>
            <person name="Sutton G.G."/>
            <person name="Nelson K.E."/>
        </authorList>
    </citation>
    <scope>NUCLEOTIDE SEQUENCE [LARGE SCALE GENOMIC DNA]</scope>
    <source>
        <strain evidence="1 2">DSM 17678</strain>
    </source>
</reference>
<evidence type="ECO:0000313" key="1">
    <source>
        <dbReference type="EMBL" id="EFM64631.1"/>
    </source>
</evidence>
<dbReference type="EMBL" id="ADGQ01000056">
    <property type="protein sequence ID" value="EFM64631.1"/>
    <property type="molecule type" value="Genomic_DNA"/>
</dbReference>
<gene>
    <name evidence="1" type="ORF">HMPREF0634_1537</name>
</gene>
<organism evidence="1 2">
    <name type="scientific">Peptostreptococcus stomatis DSM 17678</name>
    <dbReference type="NCBI Taxonomy" id="596315"/>
    <lineage>
        <taxon>Bacteria</taxon>
        <taxon>Bacillati</taxon>
        <taxon>Bacillota</taxon>
        <taxon>Clostridia</taxon>
        <taxon>Peptostreptococcales</taxon>
        <taxon>Peptostreptococcaceae</taxon>
        <taxon>Peptostreptococcus</taxon>
    </lineage>
</organism>
<dbReference type="Proteomes" id="UP000003244">
    <property type="component" value="Unassembled WGS sequence"/>
</dbReference>
<name>E0E3C2_9FIRM</name>
<comment type="caution">
    <text evidence="1">The sequence shown here is derived from an EMBL/GenBank/DDBJ whole genome shotgun (WGS) entry which is preliminary data.</text>
</comment>
<proteinExistence type="predicted"/>
<sequence length="45" mass="5392">MWILANDGNFVHFRYINKIQADTIFDIYLDLNFILNIAIYLLPVF</sequence>
<dbReference type="AlphaFoldDB" id="E0E3C2"/>
<keyword evidence="2" id="KW-1185">Reference proteome</keyword>
<protein>
    <submittedName>
        <fullName evidence="1">Uncharacterized protein</fullName>
    </submittedName>
</protein>
<evidence type="ECO:0000313" key="2">
    <source>
        <dbReference type="Proteomes" id="UP000003244"/>
    </source>
</evidence>
<accession>E0E3C2</accession>